<dbReference type="GO" id="GO:0003682">
    <property type="term" value="F:chromatin binding"/>
    <property type="evidence" value="ECO:0007669"/>
    <property type="project" value="TreeGrafter"/>
</dbReference>
<proteinExistence type="predicted"/>
<dbReference type="CDD" id="cd09509">
    <property type="entry name" value="SAM_Polycomb"/>
    <property type="match status" value="1"/>
</dbReference>
<reference evidence="4" key="1">
    <citation type="submission" date="2022-11" db="UniProtKB">
        <authorList>
            <consortium name="WormBaseParasite"/>
        </authorList>
    </citation>
    <scope>IDENTIFICATION</scope>
</reference>
<dbReference type="InterPro" id="IPR001660">
    <property type="entry name" value="SAM"/>
</dbReference>
<evidence type="ECO:0000259" key="2">
    <source>
        <dbReference type="SMART" id="SM00454"/>
    </source>
</evidence>
<dbReference type="Pfam" id="PF00536">
    <property type="entry name" value="SAM_1"/>
    <property type="match status" value="1"/>
</dbReference>
<dbReference type="InterPro" id="IPR050548">
    <property type="entry name" value="PcG_chromatin_remod_factors"/>
</dbReference>
<evidence type="ECO:0000256" key="1">
    <source>
        <dbReference type="SAM" id="MobiDB-lite"/>
    </source>
</evidence>
<dbReference type="SUPFAM" id="SSF47769">
    <property type="entry name" value="SAM/Pointed domain"/>
    <property type="match status" value="1"/>
</dbReference>
<evidence type="ECO:0000313" key="3">
    <source>
        <dbReference type="Proteomes" id="UP000887565"/>
    </source>
</evidence>
<feature type="compositionally biased region" description="Polar residues" evidence="1">
    <location>
        <begin position="66"/>
        <end position="87"/>
    </location>
</feature>
<feature type="compositionally biased region" description="Basic residues" evidence="1">
    <location>
        <begin position="91"/>
        <end position="112"/>
    </location>
</feature>
<dbReference type="PANTHER" id="PTHR12247:SF131">
    <property type="entry name" value="LD05287P"/>
    <property type="match status" value="1"/>
</dbReference>
<keyword evidence="3" id="KW-1185">Reference proteome</keyword>
<dbReference type="GO" id="GO:0045892">
    <property type="term" value="P:negative regulation of DNA-templated transcription"/>
    <property type="evidence" value="ECO:0007669"/>
    <property type="project" value="TreeGrafter"/>
</dbReference>
<dbReference type="GO" id="GO:0042393">
    <property type="term" value="F:histone binding"/>
    <property type="evidence" value="ECO:0007669"/>
    <property type="project" value="TreeGrafter"/>
</dbReference>
<feature type="region of interest" description="Disordered" evidence="1">
    <location>
        <begin position="1"/>
        <end position="128"/>
    </location>
</feature>
<feature type="compositionally biased region" description="Basic and acidic residues" evidence="1">
    <location>
        <begin position="11"/>
        <end position="20"/>
    </location>
</feature>
<dbReference type="Gene3D" id="1.10.150.50">
    <property type="entry name" value="Transcription Factor, Ets-1"/>
    <property type="match status" value="1"/>
</dbReference>
<feature type="domain" description="SAM" evidence="2">
    <location>
        <begin position="253"/>
        <end position="319"/>
    </location>
</feature>
<name>A0A915ISN6_ROMCU</name>
<dbReference type="PANTHER" id="PTHR12247">
    <property type="entry name" value="POLYCOMB GROUP PROTEIN"/>
    <property type="match status" value="1"/>
</dbReference>
<dbReference type="WBParaSite" id="nRc.2.0.1.t17047-RA">
    <property type="protein sequence ID" value="nRc.2.0.1.t17047-RA"/>
    <property type="gene ID" value="nRc.2.0.1.g17047"/>
</dbReference>
<dbReference type="Proteomes" id="UP000887565">
    <property type="component" value="Unplaced"/>
</dbReference>
<protein>
    <submittedName>
        <fullName evidence="4">SAM domain-containing protein</fullName>
    </submittedName>
</protein>
<feature type="compositionally biased region" description="Basic and acidic residues" evidence="1">
    <location>
        <begin position="119"/>
        <end position="128"/>
    </location>
</feature>
<dbReference type="GO" id="GO:0005634">
    <property type="term" value="C:nucleus"/>
    <property type="evidence" value="ECO:0007669"/>
    <property type="project" value="TreeGrafter"/>
</dbReference>
<feature type="compositionally biased region" description="Basic and acidic residues" evidence="1">
    <location>
        <begin position="53"/>
        <end position="65"/>
    </location>
</feature>
<organism evidence="3 4">
    <name type="scientific">Romanomermis culicivorax</name>
    <name type="common">Nematode worm</name>
    <dbReference type="NCBI Taxonomy" id="13658"/>
    <lineage>
        <taxon>Eukaryota</taxon>
        <taxon>Metazoa</taxon>
        <taxon>Ecdysozoa</taxon>
        <taxon>Nematoda</taxon>
        <taxon>Enoplea</taxon>
        <taxon>Dorylaimia</taxon>
        <taxon>Mermithida</taxon>
        <taxon>Mermithoidea</taxon>
        <taxon>Mermithidae</taxon>
        <taxon>Romanomermis</taxon>
    </lineage>
</organism>
<evidence type="ECO:0000313" key="4">
    <source>
        <dbReference type="WBParaSite" id="nRc.2.0.1.t17047-RA"/>
    </source>
</evidence>
<dbReference type="SMART" id="SM00454">
    <property type="entry name" value="SAM"/>
    <property type="match status" value="1"/>
</dbReference>
<accession>A0A915ISN6</accession>
<dbReference type="InterPro" id="IPR013761">
    <property type="entry name" value="SAM/pointed_sf"/>
</dbReference>
<sequence>MHYAKTSHVTTTDHSDRPKNLDSTTLFLGNVAHTDNREEMDSGLDSPNEPDVQYEKNDSNADQRDQTTASSTPDDFSLENPAQSPQATTITKKKPRKRRWILSRKPKIHRSSTKIPKVVSEEKSAKIQEPKHIGNGSKYLPVINLEPMIHSSVFCPPNNNSNNDTNNNGNLEIFNNEPNSFDERNIIFSDKFLEFSCKFLPNLNRMDENNKPQLTTADRSMKNWSIEQVADFIRKLKLSSATRATTAAKSPSSSRMTTKQPFQWLQPTADDHLAEKFRDEQIDGEALLLLSREDLVRRLNIKLGLAIKIYYTIKCLNYKLCSIPN</sequence>
<dbReference type="AlphaFoldDB" id="A0A915ISN6"/>